<dbReference type="Proteomes" id="UP000887013">
    <property type="component" value="Unassembled WGS sequence"/>
</dbReference>
<reference evidence="1" key="1">
    <citation type="submission" date="2020-08" db="EMBL/GenBank/DDBJ databases">
        <title>Multicomponent nature underlies the extraordinary mechanical properties of spider dragline silk.</title>
        <authorList>
            <person name="Kono N."/>
            <person name="Nakamura H."/>
            <person name="Mori M."/>
            <person name="Yoshida Y."/>
            <person name="Ohtoshi R."/>
            <person name="Malay A.D."/>
            <person name="Moran D.A.P."/>
            <person name="Tomita M."/>
            <person name="Numata K."/>
            <person name="Arakawa K."/>
        </authorList>
    </citation>
    <scope>NUCLEOTIDE SEQUENCE</scope>
</reference>
<organism evidence="1 2">
    <name type="scientific">Nephila pilipes</name>
    <name type="common">Giant wood spider</name>
    <name type="synonym">Nephila maculata</name>
    <dbReference type="NCBI Taxonomy" id="299642"/>
    <lineage>
        <taxon>Eukaryota</taxon>
        <taxon>Metazoa</taxon>
        <taxon>Ecdysozoa</taxon>
        <taxon>Arthropoda</taxon>
        <taxon>Chelicerata</taxon>
        <taxon>Arachnida</taxon>
        <taxon>Araneae</taxon>
        <taxon>Araneomorphae</taxon>
        <taxon>Entelegynae</taxon>
        <taxon>Araneoidea</taxon>
        <taxon>Nephilidae</taxon>
        <taxon>Nephila</taxon>
    </lineage>
</organism>
<comment type="caution">
    <text evidence="1">The sequence shown here is derived from an EMBL/GenBank/DDBJ whole genome shotgun (WGS) entry which is preliminary data.</text>
</comment>
<keyword evidence="2" id="KW-1185">Reference proteome</keyword>
<dbReference type="EMBL" id="BMAW01055565">
    <property type="protein sequence ID" value="GFT01536.1"/>
    <property type="molecule type" value="Genomic_DNA"/>
</dbReference>
<protein>
    <submittedName>
        <fullName evidence="1">Uncharacterized protein</fullName>
    </submittedName>
</protein>
<evidence type="ECO:0000313" key="2">
    <source>
        <dbReference type="Proteomes" id="UP000887013"/>
    </source>
</evidence>
<accession>A0A8X6N9S3</accession>
<proteinExistence type="predicted"/>
<evidence type="ECO:0000313" key="1">
    <source>
        <dbReference type="EMBL" id="GFT01536.1"/>
    </source>
</evidence>
<dbReference type="AlphaFoldDB" id="A0A8X6N9S3"/>
<sequence>MDTRRSCREVHGATALVYLPGRSSSVTRWLRGGVGGAGEELDLEFITDFVDVAVVTETCVKCDTEVGDFVFPCDMVIEES</sequence>
<name>A0A8X6N9S3_NEPPI</name>
<gene>
    <name evidence="1" type="ORF">NPIL_277441</name>
</gene>